<evidence type="ECO:0000313" key="4">
    <source>
        <dbReference type="Proteomes" id="UP000542210"/>
    </source>
</evidence>
<feature type="active site" description="Proton donor" evidence="2">
    <location>
        <position position="40"/>
    </location>
</feature>
<name>A0A7W7D584_9ACTN</name>
<keyword evidence="3" id="KW-0436">Ligase</keyword>
<gene>
    <name evidence="3" type="ORF">BJ982_002012</name>
</gene>
<reference evidence="3 4" key="1">
    <citation type="submission" date="2020-08" db="EMBL/GenBank/DDBJ databases">
        <title>Sequencing the genomes of 1000 actinobacteria strains.</title>
        <authorList>
            <person name="Klenk H.-P."/>
        </authorList>
    </citation>
    <scope>NUCLEOTIDE SEQUENCE [LARGE SCALE GENOMIC DNA]</scope>
    <source>
        <strain evidence="3 4">DSM 45784</strain>
    </source>
</reference>
<comment type="caution">
    <text evidence="3">The sequence shown here is derived from an EMBL/GenBank/DDBJ whole genome shotgun (WGS) entry which is preliminary data.</text>
</comment>
<dbReference type="PANTHER" id="PTHR35561:SF1">
    <property type="entry name" value="RNA 2',3'-CYCLIC PHOSPHODIESTERASE"/>
    <property type="match status" value="1"/>
</dbReference>
<feature type="short sequence motif" description="HXTX 2" evidence="2">
    <location>
        <begin position="128"/>
        <end position="131"/>
    </location>
</feature>
<dbReference type="NCBIfam" id="TIGR02258">
    <property type="entry name" value="2_5_ligase"/>
    <property type="match status" value="1"/>
</dbReference>
<comment type="function">
    <text evidence="2">Hydrolyzes RNA 2',3'-cyclic phosphodiester to an RNA 2'-phosphomonoester.</text>
</comment>
<dbReference type="EMBL" id="JACHND010000001">
    <property type="protein sequence ID" value="MBB4700468.1"/>
    <property type="molecule type" value="Genomic_DNA"/>
</dbReference>
<evidence type="ECO:0000256" key="1">
    <source>
        <dbReference type="ARBA" id="ARBA00022801"/>
    </source>
</evidence>
<accession>A0A7W7D584</accession>
<dbReference type="GO" id="GO:0004113">
    <property type="term" value="F:2',3'-cyclic-nucleotide 3'-phosphodiesterase activity"/>
    <property type="evidence" value="ECO:0007669"/>
    <property type="project" value="InterPro"/>
</dbReference>
<keyword evidence="4" id="KW-1185">Reference proteome</keyword>
<dbReference type="RefSeq" id="WP_184878717.1">
    <property type="nucleotide sequence ID" value="NZ_BOOV01000034.1"/>
</dbReference>
<dbReference type="Pfam" id="PF13563">
    <property type="entry name" value="2_5_RNA_ligase2"/>
    <property type="match status" value="1"/>
</dbReference>
<dbReference type="GO" id="GO:0008664">
    <property type="term" value="F:RNA 2',3'-cyclic 3'-phosphodiesterase activity"/>
    <property type="evidence" value="ECO:0007669"/>
    <property type="project" value="UniProtKB-EC"/>
</dbReference>
<dbReference type="SUPFAM" id="SSF55144">
    <property type="entry name" value="LigT-like"/>
    <property type="match status" value="1"/>
</dbReference>
<dbReference type="InterPro" id="IPR004175">
    <property type="entry name" value="RNA_CPDase"/>
</dbReference>
<dbReference type="EC" id="3.1.4.58" evidence="2"/>
<comment type="similarity">
    <text evidence="2">Belongs to the 2H phosphoesterase superfamily. ThpR family.</text>
</comment>
<comment type="catalytic activity">
    <reaction evidence="2">
        <text>a 3'-end 2',3'-cyclophospho-ribonucleotide-RNA + H2O = a 3'-end 2'-phospho-ribonucleotide-RNA + H(+)</text>
        <dbReference type="Rhea" id="RHEA:11828"/>
        <dbReference type="Rhea" id="RHEA-COMP:10464"/>
        <dbReference type="Rhea" id="RHEA-COMP:17353"/>
        <dbReference type="ChEBI" id="CHEBI:15377"/>
        <dbReference type="ChEBI" id="CHEBI:15378"/>
        <dbReference type="ChEBI" id="CHEBI:83064"/>
        <dbReference type="ChEBI" id="CHEBI:173113"/>
        <dbReference type="EC" id="3.1.4.58"/>
    </reaction>
</comment>
<dbReference type="PANTHER" id="PTHR35561">
    <property type="entry name" value="RNA 2',3'-CYCLIC PHOSPHODIESTERASE"/>
    <property type="match status" value="1"/>
</dbReference>
<feature type="active site" description="Proton acceptor" evidence="2">
    <location>
        <position position="128"/>
    </location>
</feature>
<dbReference type="Gene3D" id="3.90.1140.10">
    <property type="entry name" value="Cyclic phosphodiesterase"/>
    <property type="match status" value="1"/>
</dbReference>
<protein>
    <recommendedName>
        <fullName evidence="2">RNA 2',3'-cyclic phosphodiesterase</fullName>
        <shortName evidence="2">RNA 2',3'-CPDase</shortName>
        <ecNumber evidence="2">3.1.4.58</ecNumber>
    </recommendedName>
</protein>
<keyword evidence="1 2" id="KW-0378">Hydrolase</keyword>
<evidence type="ECO:0000256" key="2">
    <source>
        <dbReference type="HAMAP-Rule" id="MF_01940"/>
    </source>
</evidence>
<evidence type="ECO:0000313" key="3">
    <source>
        <dbReference type="EMBL" id="MBB4700468.1"/>
    </source>
</evidence>
<dbReference type="AlphaFoldDB" id="A0A7W7D584"/>
<dbReference type="HAMAP" id="MF_01940">
    <property type="entry name" value="RNA_CPDase"/>
    <property type="match status" value="1"/>
</dbReference>
<sequence length="187" mass="20043">MRLFVALSPPPEVLAEVAGAVGACPERWPDLRWVAGETWHITMAFLGEVPERALPELRTRLARAAGRHAPMTLRFEGAGAFPSARRARVVWLGLAGGGTAISRLAASLAAGAARAGAVDADRKPFHPHLTLARARPRDGLDARPLVEELKDFGGTPWRAETVHLMRSHLGPRTRYEALGSWPLGGGG</sequence>
<dbReference type="GO" id="GO:0016874">
    <property type="term" value="F:ligase activity"/>
    <property type="evidence" value="ECO:0007669"/>
    <property type="project" value="UniProtKB-KW"/>
</dbReference>
<dbReference type="InterPro" id="IPR009097">
    <property type="entry name" value="Cyclic_Pdiesterase"/>
</dbReference>
<organism evidence="3 4">
    <name type="scientific">Sphaerisporangium siamense</name>
    <dbReference type="NCBI Taxonomy" id="795645"/>
    <lineage>
        <taxon>Bacteria</taxon>
        <taxon>Bacillati</taxon>
        <taxon>Actinomycetota</taxon>
        <taxon>Actinomycetes</taxon>
        <taxon>Streptosporangiales</taxon>
        <taxon>Streptosporangiaceae</taxon>
        <taxon>Sphaerisporangium</taxon>
    </lineage>
</organism>
<feature type="short sequence motif" description="HXTX 1" evidence="2">
    <location>
        <begin position="40"/>
        <end position="43"/>
    </location>
</feature>
<dbReference type="Proteomes" id="UP000542210">
    <property type="component" value="Unassembled WGS sequence"/>
</dbReference>
<proteinExistence type="inferred from homology"/>